<feature type="coiled-coil region" evidence="1">
    <location>
        <begin position="47"/>
        <end position="74"/>
    </location>
</feature>
<evidence type="ECO:0000313" key="4">
    <source>
        <dbReference type="Proteomes" id="UP000267017"/>
    </source>
</evidence>
<organism evidence="3 4">
    <name type="scientific">Paenibacillus oralis</name>
    <dbReference type="NCBI Taxonomy" id="2490856"/>
    <lineage>
        <taxon>Bacteria</taxon>
        <taxon>Bacillati</taxon>
        <taxon>Bacillota</taxon>
        <taxon>Bacilli</taxon>
        <taxon>Bacillales</taxon>
        <taxon>Paenibacillaceae</taxon>
        <taxon>Paenibacillus</taxon>
    </lineage>
</organism>
<dbReference type="Proteomes" id="UP000267017">
    <property type="component" value="Unassembled WGS sequence"/>
</dbReference>
<proteinExistence type="predicted"/>
<keyword evidence="1" id="KW-0175">Coiled coil</keyword>
<dbReference type="RefSeq" id="WP_128636074.1">
    <property type="nucleotide sequence ID" value="NZ_RRCN01000002.1"/>
</dbReference>
<feature type="region of interest" description="Disordered" evidence="2">
    <location>
        <begin position="94"/>
        <end position="119"/>
    </location>
</feature>
<accession>A0A3P3TAA1</accession>
<name>A0A3P3TAA1_9BACL</name>
<dbReference type="EMBL" id="RRCN01000002">
    <property type="protein sequence ID" value="RRJ54981.1"/>
    <property type="molecule type" value="Genomic_DNA"/>
</dbReference>
<dbReference type="AlphaFoldDB" id="A0A3P3TAA1"/>
<sequence>MSENDAHIANNNIKKIEMITELVDLLTSREPIDYSQFDPSINPRVSIEEIARQNERKEIEVKTLQNAWEQLESLLFNDLQITFQEKNQLFTYLGNKRKEEKQKHKSRNRSKTQVWRADQ</sequence>
<evidence type="ECO:0000256" key="1">
    <source>
        <dbReference type="SAM" id="Coils"/>
    </source>
</evidence>
<gene>
    <name evidence="3" type="ORF">EHV15_36035</name>
</gene>
<dbReference type="OrthoDB" id="9857368at2"/>
<keyword evidence="4" id="KW-1185">Reference proteome</keyword>
<evidence type="ECO:0000256" key="2">
    <source>
        <dbReference type="SAM" id="MobiDB-lite"/>
    </source>
</evidence>
<protein>
    <submittedName>
        <fullName evidence="3">Uncharacterized protein</fullName>
    </submittedName>
</protein>
<evidence type="ECO:0000313" key="3">
    <source>
        <dbReference type="EMBL" id="RRJ54981.1"/>
    </source>
</evidence>
<reference evidence="3 4" key="1">
    <citation type="submission" date="2018-11" db="EMBL/GenBank/DDBJ databases">
        <title>Genome sequencing of Paenibacillus sp. KCOM 3021 (= ChDC PVNT-B20).</title>
        <authorList>
            <person name="Kook J.-K."/>
            <person name="Park S.-N."/>
            <person name="Lim Y.K."/>
        </authorList>
    </citation>
    <scope>NUCLEOTIDE SEQUENCE [LARGE SCALE GENOMIC DNA]</scope>
    <source>
        <strain evidence="3 4">KCOM 3021</strain>
    </source>
</reference>
<comment type="caution">
    <text evidence="3">The sequence shown here is derived from an EMBL/GenBank/DDBJ whole genome shotgun (WGS) entry which is preliminary data.</text>
</comment>